<keyword evidence="3" id="KW-1185">Reference proteome</keyword>
<proteinExistence type="predicted"/>
<dbReference type="VEuPathDB" id="FungiDB:AAP_00142"/>
<dbReference type="AlphaFoldDB" id="A0A168DLR2"/>
<evidence type="ECO:0000256" key="1">
    <source>
        <dbReference type="SAM" id="MobiDB-lite"/>
    </source>
</evidence>
<sequence length="144" mass="16349">MKMTKKPCKNKIGSIARKKSPPKTRRNGSDGIKIRRTNGNRKSNNGNPKKKRNGPKASSRGILENGVGPNRNIDLSRRISRRVKATRSMFLNRRMKRRAKANRTMLVIIRRTLNMAGRDNMKPSNGRNGAPMIMSGIRESRQKL</sequence>
<gene>
    <name evidence="2" type="ORF">AAP_00142</name>
</gene>
<accession>A0A168DLR2</accession>
<organism evidence="2 3">
    <name type="scientific">Ascosphaera apis ARSEF 7405</name>
    <dbReference type="NCBI Taxonomy" id="392613"/>
    <lineage>
        <taxon>Eukaryota</taxon>
        <taxon>Fungi</taxon>
        <taxon>Dikarya</taxon>
        <taxon>Ascomycota</taxon>
        <taxon>Pezizomycotina</taxon>
        <taxon>Eurotiomycetes</taxon>
        <taxon>Eurotiomycetidae</taxon>
        <taxon>Onygenales</taxon>
        <taxon>Ascosphaeraceae</taxon>
        <taxon>Ascosphaera</taxon>
    </lineage>
</organism>
<feature type="compositionally biased region" description="Basic residues" evidence="1">
    <location>
        <begin position="16"/>
        <end position="26"/>
    </location>
</feature>
<reference evidence="2 3" key="1">
    <citation type="journal article" date="2016" name="Genome Biol. Evol.">
        <title>Divergent and convergent evolution of fungal pathogenicity.</title>
        <authorList>
            <person name="Shang Y."/>
            <person name="Xiao G."/>
            <person name="Zheng P."/>
            <person name="Cen K."/>
            <person name="Zhan S."/>
            <person name="Wang C."/>
        </authorList>
    </citation>
    <scope>NUCLEOTIDE SEQUENCE [LARGE SCALE GENOMIC DNA]</scope>
    <source>
        <strain evidence="2 3">ARSEF 7405</strain>
    </source>
</reference>
<evidence type="ECO:0000313" key="2">
    <source>
        <dbReference type="EMBL" id="KZZ97881.1"/>
    </source>
</evidence>
<feature type="region of interest" description="Disordered" evidence="1">
    <location>
        <begin position="1"/>
        <end position="73"/>
    </location>
</feature>
<protein>
    <submittedName>
        <fullName evidence="2">Uncharacterized protein</fullName>
    </submittedName>
</protein>
<comment type="caution">
    <text evidence="2">The sequence shown here is derived from an EMBL/GenBank/DDBJ whole genome shotgun (WGS) entry which is preliminary data.</text>
</comment>
<dbReference type="EMBL" id="AZGZ01000001">
    <property type="protein sequence ID" value="KZZ97881.1"/>
    <property type="molecule type" value="Genomic_DNA"/>
</dbReference>
<evidence type="ECO:0000313" key="3">
    <source>
        <dbReference type="Proteomes" id="UP000242877"/>
    </source>
</evidence>
<dbReference type="Proteomes" id="UP000242877">
    <property type="component" value="Unassembled WGS sequence"/>
</dbReference>
<name>A0A168DLR2_9EURO</name>